<feature type="region of interest" description="Disordered" evidence="1">
    <location>
        <begin position="200"/>
        <end position="238"/>
    </location>
</feature>
<dbReference type="EMBL" id="LR787497">
    <property type="protein sequence ID" value="CAB3263359.1"/>
    <property type="molecule type" value="mRNA"/>
</dbReference>
<name>A0A6F9DJP2_9ASCI</name>
<feature type="compositionally biased region" description="Basic and acidic residues" evidence="1">
    <location>
        <begin position="14"/>
        <end position="23"/>
    </location>
</feature>
<gene>
    <name evidence="2" type="primary">LOC778577</name>
</gene>
<feature type="compositionally biased region" description="Basic and acidic residues" evidence="1">
    <location>
        <begin position="486"/>
        <end position="497"/>
    </location>
</feature>
<feature type="region of interest" description="Disordered" evidence="1">
    <location>
        <begin position="427"/>
        <end position="555"/>
    </location>
</feature>
<feature type="compositionally biased region" description="Polar residues" evidence="1">
    <location>
        <begin position="206"/>
        <end position="221"/>
    </location>
</feature>
<evidence type="ECO:0000256" key="1">
    <source>
        <dbReference type="SAM" id="MobiDB-lite"/>
    </source>
</evidence>
<feature type="compositionally biased region" description="Polar residues" evidence="1">
    <location>
        <begin position="24"/>
        <end position="41"/>
    </location>
</feature>
<accession>A0A6F9DJP2</accession>
<feature type="compositionally biased region" description="Polar residues" evidence="1">
    <location>
        <begin position="436"/>
        <end position="448"/>
    </location>
</feature>
<evidence type="ECO:0000313" key="2">
    <source>
        <dbReference type="EMBL" id="CAB3263359.1"/>
    </source>
</evidence>
<organism evidence="2">
    <name type="scientific">Phallusia mammillata</name>
    <dbReference type="NCBI Taxonomy" id="59560"/>
    <lineage>
        <taxon>Eukaryota</taxon>
        <taxon>Metazoa</taxon>
        <taxon>Chordata</taxon>
        <taxon>Tunicata</taxon>
        <taxon>Ascidiacea</taxon>
        <taxon>Phlebobranchia</taxon>
        <taxon>Ascidiidae</taxon>
        <taxon>Phallusia</taxon>
    </lineage>
</organism>
<protein>
    <submittedName>
        <fullName evidence="2">Uncharacterized protein LOC778577</fullName>
    </submittedName>
</protein>
<sequence length="594" mass="65006">MAAQVALRRQQAADVKKGVRVDGSETTSSLSESIQSRSASDGGTAALRARSKTLRTVSSLTKTMLGSMQENASRQNLPPLTERMRKRKAFADKELDDAMMQREMSFACGMASNKPYAMPQPRAGNHLIFPAQPIMHGAALMRMGENPTVPQIRSQWTPKEQQVAMFPGLSQAGKFNAPISPPETTLMYGPKLEMGKPVKNEHSRFDSPNSVASMEQCSSDEGSGGLKRRKTAPSALKSPIQNGAHLAKATSKQTNSVPFVDNLKVDPRLANRLHALYSMFPDCNPERINSLLKFYDGAMYKAAGNAERNTFPCNAKPCPGFPDCTDAQCALNSTQSVFHQSTLNPLSYNKLMTDSTRSPENWLYKYPLPTYNAPVRNLFKYPPLNCNNLTFRGVGAATSDAQLHNNLLRLSNLVYAENMARAAQDALGAHPDPNLTPRTASVDSGTNLEDTKGSRKRSRKASSKDKSNAPKAPPGPSQSFSVGFEKFSRTEVKEDSGRGSSPEVYGLHLHQSDHTKLSPVRSDSRNNGDLVNHCFSESRNDNSGKSPSCGTAPRIDLNTPQQFVRMFNDFVPSPPRKHKITPFTVQSIIGRANA</sequence>
<feature type="compositionally biased region" description="Basic and acidic residues" evidence="1">
    <location>
        <begin position="510"/>
        <end position="526"/>
    </location>
</feature>
<feature type="region of interest" description="Disordered" evidence="1">
    <location>
        <begin position="1"/>
        <end position="50"/>
    </location>
</feature>
<reference evidence="2" key="1">
    <citation type="submission" date="2020-04" db="EMBL/GenBank/DDBJ databases">
        <authorList>
            <person name="Neveu A P."/>
        </authorList>
    </citation>
    <scope>NUCLEOTIDE SEQUENCE</scope>
    <source>
        <tissue evidence="2">Whole embryo</tissue>
    </source>
</reference>
<dbReference type="AlphaFoldDB" id="A0A6F9DJP2"/>
<proteinExistence type="evidence at transcript level"/>
<feature type="compositionally biased region" description="Low complexity" evidence="1">
    <location>
        <begin position="1"/>
        <end position="13"/>
    </location>
</feature>